<evidence type="ECO:0000256" key="3">
    <source>
        <dbReference type="ARBA" id="ARBA00022989"/>
    </source>
</evidence>
<dbReference type="Gene3D" id="1.25.40.10">
    <property type="entry name" value="Tetratricopeptide repeat domain"/>
    <property type="match status" value="1"/>
</dbReference>
<dbReference type="Pfam" id="PF13519">
    <property type="entry name" value="VWA_2"/>
    <property type="match status" value="1"/>
</dbReference>
<keyword evidence="4" id="KW-0472">Membrane</keyword>
<reference evidence="8" key="1">
    <citation type="submission" date="2023-07" db="EMBL/GenBank/DDBJ databases">
        <authorList>
            <person name="Haufschild T."/>
            <person name="Kallscheuer N."/>
            <person name="Hammer J."/>
            <person name="Kohn T."/>
            <person name="Kabuu M."/>
            <person name="Jogler M."/>
            <person name="Wohfarth N."/>
            <person name="Heuer A."/>
            <person name="Rohde M."/>
            <person name="van Teeseling M.C.F."/>
            <person name="Jogler C."/>
        </authorList>
    </citation>
    <scope>NUCLEOTIDE SEQUENCE</scope>
    <source>
        <strain evidence="7">Strain 138</strain>
        <strain evidence="8">Strain 318</strain>
    </source>
</reference>
<feature type="domain" description="VWFA" evidence="6">
    <location>
        <begin position="93"/>
        <end position="231"/>
    </location>
</feature>
<dbReference type="EMBL" id="CP130613">
    <property type="protein sequence ID" value="WKW14991.1"/>
    <property type="molecule type" value="Genomic_DNA"/>
</dbReference>
<evidence type="ECO:0000256" key="4">
    <source>
        <dbReference type="ARBA" id="ARBA00023136"/>
    </source>
</evidence>
<dbReference type="EMBL" id="CP130612">
    <property type="protein sequence ID" value="WKW12082.1"/>
    <property type="molecule type" value="Genomic_DNA"/>
</dbReference>
<keyword evidence="2" id="KW-0812">Transmembrane</keyword>
<keyword evidence="3" id="KW-1133">Transmembrane helix</keyword>
<dbReference type="InterPro" id="IPR050768">
    <property type="entry name" value="UPF0353/GerABKA_families"/>
</dbReference>
<sequence>MMRVFDTAWMVPGALVLAAAAAVLLWAGSVRRRARLARYGTSSAIARLAPTDAAAPPRARTWRIGIATLCLGLAVAGPRWGRSEQTLQVEGVDVAIAMDLSLSMLADDERPSRLERMKQEVRRLRASSPGDRFALIGFAGRSYILSPLTSDDGAIDLFLDNLSPSIVGQAGSALAPPLRQGIDLLLASRGDADRALVVMSDGEAFDDHGDALALAAEAREAGIHVIAVGFGTPGGSAIPIPGPTGPTTKRDENGEIVITQYDATLLGAVAQAAGGEFIPAEATDKGNRIRGVLSGLEASTREEALRLSRPLRFQWFAAVALLLLLCDAIFADGGRWPSWLKLRRPGATRSVSVSVLLIAAAIALAPRTLSAQAPSFRDAVAAQRDGRHNDAIRLYRALVTAGDRRPVVLYNLGTALLETDSLDGAVDALERALFTADPALRTKARYNLGLAYLRRGLRLDGDARSAALTNARRAFRTVLLESPGDPDAQWNYELALRAPTGGGGGGGGANQPQPRGDAAPPQQQSQGPMSKQQAEALLDAAARDERDTQARRQRGNTPLRSAGQKDW</sequence>
<dbReference type="InterPro" id="IPR002035">
    <property type="entry name" value="VWF_A"/>
</dbReference>
<keyword evidence="9" id="KW-1185">Reference proteome</keyword>
<organism evidence="8 9">
    <name type="scientific">Pseudogemmatithrix spongiicola</name>
    <dbReference type="NCBI Taxonomy" id="3062599"/>
    <lineage>
        <taxon>Bacteria</taxon>
        <taxon>Pseudomonadati</taxon>
        <taxon>Gemmatimonadota</taxon>
        <taxon>Gemmatimonadia</taxon>
        <taxon>Gemmatimonadales</taxon>
        <taxon>Gemmatimonadaceae</taxon>
        <taxon>Pseudogemmatithrix</taxon>
    </lineage>
</organism>
<keyword evidence="1" id="KW-1003">Cell membrane</keyword>
<accession>A0AA49JU54</accession>
<dbReference type="PROSITE" id="PS50234">
    <property type="entry name" value="VWFA"/>
    <property type="match status" value="1"/>
</dbReference>
<feature type="compositionally biased region" description="Gly residues" evidence="5">
    <location>
        <begin position="500"/>
        <end position="509"/>
    </location>
</feature>
<feature type="compositionally biased region" description="Low complexity" evidence="5">
    <location>
        <begin position="518"/>
        <end position="540"/>
    </location>
</feature>
<feature type="compositionally biased region" description="Basic and acidic residues" evidence="5">
    <location>
        <begin position="541"/>
        <end position="550"/>
    </location>
</feature>
<evidence type="ECO:0000313" key="7">
    <source>
        <dbReference type="EMBL" id="WKW12082.1"/>
    </source>
</evidence>
<evidence type="ECO:0000256" key="2">
    <source>
        <dbReference type="ARBA" id="ARBA00022692"/>
    </source>
</evidence>
<dbReference type="SUPFAM" id="SSF53300">
    <property type="entry name" value="vWA-like"/>
    <property type="match status" value="1"/>
</dbReference>
<dbReference type="InterPro" id="IPR011990">
    <property type="entry name" value="TPR-like_helical_dom_sf"/>
</dbReference>
<evidence type="ECO:0000313" key="9">
    <source>
        <dbReference type="Proteomes" id="UP001229955"/>
    </source>
</evidence>
<dbReference type="PANTHER" id="PTHR22550:SF5">
    <property type="entry name" value="LEUCINE ZIPPER PROTEIN 4"/>
    <property type="match status" value="1"/>
</dbReference>
<evidence type="ECO:0000313" key="8">
    <source>
        <dbReference type="EMBL" id="WKW14991.1"/>
    </source>
</evidence>
<evidence type="ECO:0000256" key="5">
    <source>
        <dbReference type="SAM" id="MobiDB-lite"/>
    </source>
</evidence>
<evidence type="ECO:0000256" key="1">
    <source>
        <dbReference type="ARBA" id="ARBA00022475"/>
    </source>
</evidence>
<dbReference type="Proteomes" id="UP001229955">
    <property type="component" value="Chromosome"/>
</dbReference>
<proteinExistence type="predicted"/>
<protein>
    <submittedName>
        <fullName evidence="8">VWA domain-containing protein</fullName>
    </submittedName>
</protein>
<name>A0AA49JZV0_9BACT</name>
<gene>
    <name evidence="7" type="ORF">Strain138_001356</name>
    <name evidence="8" type="ORF">Strain318_001356</name>
</gene>
<dbReference type="AlphaFoldDB" id="A0AA49JZV0"/>
<dbReference type="Gene3D" id="3.40.50.410">
    <property type="entry name" value="von Willebrand factor, type A domain"/>
    <property type="match status" value="1"/>
</dbReference>
<evidence type="ECO:0000259" key="6">
    <source>
        <dbReference type="PROSITE" id="PS50234"/>
    </source>
</evidence>
<accession>A0AA49JZV0</accession>
<dbReference type="InterPro" id="IPR036465">
    <property type="entry name" value="vWFA_dom_sf"/>
</dbReference>
<dbReference type="KEGG" id="pspc:Strain318_001356"/>
<dbReference type="SUPFAM" id="SSF48452">
    <property type="entry name" value="TPR-like"/>
    <property type="match status" value="1"/>
</dbReference>
<dbReference type="PANTHER" id="PTHR22550">
    <property type="entry name" value="SPORE GERMINATION PROTEIN"/>
    <property type="match status" value="1"/>
</dbReference>
<dbReference type="SMART" id="SM00327">
    <property type="entry name" value="VWA"/>
    <property type="match status" value="1"/>
</dbReference>
<dbReference type="RefSeq" id="WP_367887757.1">
    <property type="nucleotide sequence ID" value="NZ_CP130612.1"/>
</dbReference>
<feature type="region of interest" description="Disordered" evidence="5">
    <location>
        <begin position="496"/>
        <end position="567"/>
    </location>
</feature>